<protein>
    <submittedName>
        <fullName evidence="3">Uncharacterized protein</fullName>
    </submittedName>
</protein>
<dbReference type="CDD" id="cd07557">
    <property type="entry name" value="trimeric_dUTPase"/>
    <property type="match status" value="1"/>
</dbReference>
<gene>
    <name evidence="3" type="ORF">A3G45_00065</name>
</gene>
<dbReference type="InterPro" id="IPR033704">
    <property type="entry name" value="dUTPase_trimeric"/>
</dbReference>
<evidence type="ECO:0000313" key="4">
    <source>
        <dbReference type="Proteomes" id="UP000178632"/>
    </source>
</evidence>
<dbReference type="GO" id="GO:0006229">
    <property type="term" value="P:dUTP biosynthetic process"/>
    <property type="evidence" value="ECO:0007669"/>
    <property type="project" value="InterPro"/>
</dbReference>
<evidence type="ECO:0000313" key="3">
    <source>
        <dbReference type="EMBL" id="OGZ75888.1"/>
    </source>
</evidence>
<evidence type="ECO:0000256" key="1">
    <source>
        <dbReference type="ARBA" id="ARBA00022801"/>
    </source>
</evidence>
<dbReference type="PANTHER" id="PTHR42680:SF3">
    <property type="entry name" value="DCTP DEAMINASE"/>
    <property type="match status" value="1"/>
</dbReference>
<dbReference type="PANTHER" id="PTHR42680">
    <property type="entry name" value="DCTP DEAMINASE"/>
    <property type="match status" value="1"/>
</dbReference>
<proteinExistence type="predicted"/>
<dbReference type="Proteomes" id="UP000178632">
    <property type="component" value="Unassembled WGS sequence"/>
</dbReference>
<comment type="caution">
    <text evidence="3">The sequence shown here is derived from an EMBL/GenBank/DDBJ whole genome shotgun (WGS) entry which is preliminary data.</text>
</comment>
<keyword evidence="1" id="KW-0378">Hydrolase</keyword>
<keyword evidence="2" id="KW-0546">Nucleotide metabolism</keyword>
<dbReference type="AlphaFoldDB" id="A0A1G2INX8"/>
<dbReference type="Pfam" id="PF22769">
    <property type="entry name" value="DCD"/>
    <property type="match status" value="1"/>
</dbReference>
<organism evidence="3 4">
    <name type="scientific">Candidatus Staskawiczbacteria bacterium RIFCSPLOWO2_12_FULL_37_15</name>
    <dbReference type="NCBI Taxonomy" id="1802218"/>
    <lineage>
        <taxon>Bacteria</taxon>
        <taxon>Candidatus Staskawicziibacteriota</taxon>
    </lineage>
</organism>
<dbReference type="Gene3D" id="2.70.40.10">
    <property type="match status" value="1"/>
</dbReference>
<reference evidence="3 4" key="1">
    <citation type="journal article" date="2016" name="Nat. Commun.">
        <title>Thousands of microbial genomes shed light on interconnected biogeochemical processes in an aquifer system.</title>
        <authorList>
            <person name="Anantharaman K."/>
            <person name="Brown C.T."/>
            <person name="Hug L.A."/>
            <person name="Sharon I."/>
            <person name="Castelle C.J."/>
            <person name="Probst A.J."/>
            <person name="Thomas B.C."/>
            <person name="Singh A."/>
            <person name="Wilkins M.J."/>
            <person name="Karaoz U."/>
            <person name="Brodie E.L."/>
            <person name="Williams K.H."/>
            <person name="Hubbard S.S."/>
            <person name="Banfield J.F."/>
        </authorList>
    </citation>
    <scope>NUCLEOTIDE SEQUENCE [LARGE SCALE GENOMIC DNA]</scope>
</reference>
<dbReference type="EMBL" id="MHPE01000043">
    <property type="protein sequence ID" value="OGZ75888.1"/>
    <property type="molecule type" value="Genomic_DNA"/>
</dbReference>
<dbReference type="GO" id="GO:0008829">
    <property type="term" value="F:dCTP deaminase activity"/>
    <property type="evidence" value="ECO:0007669"/>
    <property type="project" value="InterPro"/>
</dbReference>
<evidence type="ECO:0000256" key="2">
    <source>
        <dbReference type="ARBA" id="ARBA00023080"/>
    </source>
</evidence>
<dbReference type="InterPro" id="IPR011962">
    <property type="entry name" value="dCTP_deaminase"/>
</dbReference>
<name>A0A1G2INX8_9BACT</name>
<accession>A0A1G2INX8</accession>
<sequence length="179" mass="20321">MFIGAKQLLQLVKEKKIMEGLCEREMTSPEGAGFDIRIGELYKISGKGFMGVVERETPKMELVARYEEGKTVKITLEPKVYYLMKTIEKVNMPEDLLAISTPRSTLFRSGVYIFGGQVPPGYCGELSMGIYNFREEPFDLEMGARVLHIMFSEVVGESNLYKGQWQGGRVTTEEKEKQI</sequence>
<dbReference type="SUPFAM" id="SSF51283">
    <property type="entry name" value="dUTPase-like"/>
    <property type="match status" value="1"/>
</dbReference>
<dbReference type="InterPro" id="IPR036157">
    <property type="entry name" value="dUTPase-like_sf"/>
</dbReference>